<dbReference type="PANTHER" id="PTHR40459:SF1">
    <property type="entry name" value="CONSERVED HYPOTHETICAL ALANINE AND LEUCINE RICH PROTEIN"/>
    <property type="match status" value="1"/>
</dbReference>
<dbReference type="AlphaFoldDB" id="A0A1G5HS31"/>
<dbReference type="InterPro" id="IPR019665">
    <property type="entry name" value="OxRdtase/DH_put_Rossmann_dom"/>
</dbReference>
<reference evidence="3 4" key="1">
    <citation type="submission" date="2016-10" db="EMBL/GenBank/DDBJ databases">
        <authorList>
            <person name="de Groot N.N."/>
        </authorList>
    </citation>
    <scope>NUCLEOTIDE SEQUENCE [LARGE SCALE GENOMIC DNA]</scope>
    <source>
        <strain evidence="3 4">DSM 18978</strain>
    </source>
</reference>
<dbReference type="Pfam" id="PF10727">
    <property type="entry name" value="Rossmann-like"/>
    <property type="match status" value="1"/>
</dbReference>
<dbReference type="EMBL" id="FMUS01000012">
    <property type="protein sequence ID" value="SCY66557.1"/>
    <property type="molecule type" value="Genomic_DNA"/>
</dbReference>
<dbReference type="PANTHER" id="PTHR40459">
    <property type="entry name" value="CONSERVED HYPOTHETICAL ALANINE AND LEUCINE RICH PROTEIN"/>
    <property type="match status" value="1"/>
</dbReference>
<dbReference type="Gene3D" id="1.10.1040.20">
    <property type="entry name" value="ProC-like, C-terminal domain"/>
    <property type="match status" value="1"/>
</dbReference>
<accession>A0A1G5HS31</accession>
<dbReference type="STRING" id="1120976.SAMN03080606_02108"/>
<dbReference type="SUPFAM" id="SSF48179">
    <property type="entry name" value="6-phosphogluconate dehydrogenase C-terminal domain-like"/>
    <property type="match status" value="1"/>
</dbReference>
<dbReference type="Pfam" id="PF10728">
    <property type="entry name" value="DUF2520"/>
    <property type="match status" value="1"/>
</dbReference>
<feature type="domain" description="DUF2520" evidence="2">
    <location>
        <begin position="135"/>
        <end position="262"/>
    </location>
</feature>
<evidence type="ECO:0000259" key="1">
    <source>
        <dbReference type="Pfam" id="PF10727"/>
    </source>
</evidence>
<dbReference type="InterPro" id="IPR037108">
    <property type="entry name" value="TM1727-like_C_sf"/>
</dbReference>
<organism evidence="3 4">
    <name type="scientific">Alkaliphilus peptidifermentans DSM 18978</name>
    <dbReference type="NCBI Taxonomy" id="1120976"/>
    <lineage>
        <taxon>Bacteria</taxon>
        <taxon>Bacillati</taxon>
        <taxon>Bacillota</taxon>
        <taxon>Clostridia</taxon>
        <taxon>Peptostreptococcales</taxon>
        <taxon>Natronincolaceae</taxon>
        <taxon>Alkaliphilus</taxon>
    </lineage>
</organism>
<evidence type="ECO:0000313" key="3">
    <source>
        <dbReference type="EMBL" id="SCY66557.1"/>
    </source>
</evidence>
<feature type="domain" description="Putative oxidoreductase/dehydrogenase Rossmann-like" evidence="1">
    <location>
        <begin position="2"/>
        <end position="117"/>
    </location>
</feature>
<dbReference type="InterPro" id="IPR008927">
    <property type="entry name" value="6-PGluconate_DH-like_C_sf"/>
</dbReference>
<dbReference type="InterPro" id="IPR036291">
    <property type="entry name" value="NAD(P)-bd_dom_sf"/>
</dbReference>
<name>A0A1G5HS31_9FIRM</name>
<dbReference type="SUPFAM" id="SSF51735">
    <property type="entry name" value="NAD(P)-binding Rossmann-fold domains"/>
    <property type="match status" value="1"/>
</dbReference>
<dbReference type="Gene3D" id="3.40.50.720">
    <property type="entry name" value="NAD(P)-binding Rossmann-like Domain"/>
    <property type="match status" value="1"/>
</dbReference>
<keyword evidence="4" id="KW-1185">Reference proteome</keyword>
<gene>
    <name evidence="3" type="ORF">SAMN03080606_02108</name>
</gene>
<proteinExistence type="predicted"/>
<protein>
    <submittedName>
        <fullName evidence="3">Predicted oxidoreductase, contains short-chain dehydrogenase (SDR) and DUF2520 domains</fullName>
    </submittedName>
</protein>
<sequence>MKIGFIGGGRVGRSFGKYLVNKGFEVTGYYSRSYTSAITAASYTNSTAYDILHELIEDSDAIFITTPDDSIKIVCNEMVESGKLKKGQILIHMSGAHSSSILQTATEFGCHIYSLHPLQAFANIDVAVEKLKNTVFSLEGDNDNIEKVIDILKACGNEYFIIDGENKALYHGAACVASNYLVTLMDLSLKMLEAAGIEPMYGFKAMSPLIYGSLENIMTLGASDALTGPIPRGDLNTIERHLKAMEDKLPNEISLYKKLGDETTKLASRKKLKDTALITSLNKLWKEEII</sequence>
<evidence type="ECO:0000259" key="2">
    <source>
        <dbReference type="Pfam" id="PF10728"/>
    </source>
</evidence>
<evidence type="ECO:0000313" key="4">
    <source>
        <dbReference type="Proteomes" id="UP000198636"/>
    </source>
</evidence>
<dbReference type="InterPro" id="IPR018931">
    <property type="entry name" value="DUF2520"/>
</dbReference>
<dbReference type="Proteomes" id="UP000198636">
    <property type="component" value="Unassembled WGS sequence"/>
</dbReference>